<dbReference type="AlphaFoldDB" id="A0A9K3N5U5"/>
<evidence type="ECO:0000313" key="2">
    <source>
        <dbReference type="EMBL" id="KAF5788481.1"/>
    </source>
</evidence>
<gene>
    <name evidence="2" type="ORF">HanXRQr2_Chr10g0464471</name>
</gene>
<evidence type="ECO:0000256" key="1">
    <source>
        <dbReference type="SAM" id="SignalP"/>
    </source>
</evidence>
<dbReference type="Proteomes" id="UP000215914">
    <property type="component" value="Unassembled WGS sequence"/>
</dbReference>
<sequence>MQAFSCLATLPASALVIACPATNPWYLNPTRGDTPVKSTHACFPPSHPKTRMSAGRSVDLPSNGSVKKFTGASFFAEIPARLKTSYSTSRTKSCRYLKPGNSLQCTACSPK</sequence>
<organism evidence="2 3">
    <name type="scientific">Helianthus annuus</name>
    <name type="common">Common sunflower</name>
    <dbReference type="NCBI Taxonomy" id="4232"/>
    <lineage>
        <taxon>Eukaryota</taxon>
        <taxon>Viridiplantae</taxon>
        <taxon>Streptophyta</taxon>
        <taxon>Embryophyta</taxon>
        <taxon>Tracheophyta</taxon>
        <taxon>Spermatophyta</taxon>
        <taxon>Magnoliopsida</taxon>
        <taxon>eudicotyledons</taxon>
        <taxon>Gunneridae</taxon>
        <taxon>Pentapetalae</taxon>
        <taxon>asterids</taxon>
        <taxon>campanulids</taxon>
        <taxon>Asterales</taxon>
        <taxon>Asteraceae</taxon>
        <taxon>Asteroideae</taxon>
        <taxon>Heliantheae alliance</taxon>
        <taxon>Heliantheae</taxon>
        <taxon>Helianthus</taxon>
    </lineage>
</organism>
<protein>
    <recommendedName>
        <fullName evidence="4">Secreted protein</fullName>
    </recommendedName>
</protein>
<keyword evidence="3" id="KW-1185">Reference proteome</keyword>
<evidence type="ECO:0000313" key="3">
    <source>
        <dbReference type="Proteomes" id="UP000215914"/>
    </source>
</evidence>
<proteinExistence type="predicted"/>
<keyword evidence="1" id="KW-0732">Signal</keyword>
<name>A0A9K3N5U5_HELAN</name>
<feature type="signal peptide" evidence="1">
    <location>
        <begin position="1"/>
        <end position="18"/>
    </location>
</feature>
<dbReference type="EMBL" id="MNCJ02000325">
    <property type="protein sequence ID" value="KAF5788481.1"/>
    <property type="molecule type" value="Genomic_DNA"/>
</dbReference>
<feature type="chain" id="PRO_5039899561" description="Secreted protein" evidence="1">
    <location>
        <begin position="19"/>
        <end position="111"/>
    </location>
</feature>
<evidence type="ECO:0008006" key="4">
    <source>
        <dbReference type="Google" id="ProtNLM"/>
    </source>
</evidence>
<dbReference type="Gramene" id="mRNA:HanXRQr2_Chr10g0464471">
    <property type="protein sequence ID" value="CDS:HanXRQr2_Chr10g0464471.1"/>
    <property type="gene ID" value="HanXRQr2_Chr10g0464471"/>
</dbReference>
<reference evidence="2" key="2">
    <citation type="submission" date="2020-06" db="EMBL/GenBank/DDBJ databases">
        <title>Helianthus annuus Genome sequencing and assembly Release 2.</title>
        <authorList>
            <person name="Gouzy J."/>
            <person name="Langlade N."/>
            <person name="Munos S."/>
        </authorList>
    </citation>
    <scope>NUCLEOTIDE SEQUENCE</scope>
    <source>
        <tissue evidence="2">Leaves</tissue>
    </source>
</reference>
<accession>A0A9K3N5U5</accession>
<reference evidence="2" key="1">
    <citation type="journal article" date="2017" name="Nature">
        <title>The sunflower genome provides insights into oil metabolism, flowering and Asterid evolution.</title>
        <authorList>
            <person name="Badouin H."/>
            <person name="Gouzy J."/>
            <person name="Grassa C.J."/>
            <person name="Murat F."/>
            <person name="Staton S.E."/>
            <person name="Cottret L."/>
            <person name="Lelandais-Briere C."/>
            <person name="Owens G.L."/>
            <person name="Carrere S."/>
            <person name="Mayjonade B."/>
            <person name="Legrand L."/>
            <person name="Gill N."/>
            <person name="Kane N.C."/>
            <person name="Bowers J.E."/>
            <person name="Hubner S."/>
            <person name="Bellec A."/>
            <person name="Berard A."/>
            <person name="Berges H."/>
            <person name="Blanchet N."/>
            <person name="Boniface M.C."/>
            <person name="Brunel D."/>
            <person name="Catrice O."/>
            <person name="Chaidir N."/>
            <person name="Claudel C."/>
            <person name="Donnadieu C."/>
            <person name="Faraut T."/>
            <person name="Fievet G."/>
            <person name="Helmstetter N."/>
            <person name="King M."/>
            <person name="Knapp S.J."/>
            <person name="Lai Z."/>
            <person name="Le Paslier M.C."/>
            <person name="Lippi Y."/>
            <person name="Lorenzon L."/>
            <person name="Mandel J.R."/>
            <person name="Marage G."/>
            <person name="Marchand G."/>
            <person name="Marquand E."/>
            <person name="Bret-Mestries E."/>
            <person name="Morien E."/>
            <person name="Nambeesan S."/>
            <person name="Nguyen T."/>
            <person name="Pegot-Espagnet P."/>
            <person name="Pouilly N."/>
            <person name="Raftis F."/>
            <person name="Sallet E."/>
            <person name="Schiex T."/>
            <person name="Thomas J."/>
            <person name="Vandecasteele C."/>
            <person name="Vares D."/>
            <person name="Vear F."/>
            <person name="Vautrin S."/>
            <person name="Crespi M."/>
            <person name="Mangin B."/>
            <person name="Burke J.M."/>
            <person name="Salse J."/>
            <person name="Munos S."/>
            <person name="Vincourt P."/>
            <person name="Rieseberg L.H."/>
            <person name="Langlade N.B."/>
        </authorList>
    </citation>
    <scope>NUCLEOTIDE SEQUENCE</scope>
    <source>
        <tissue evidence="2">Leaves</tissue>
    </source>
</reference>
<comment type="caution">
    <text evidence="2">The sequence shown here is derived from an EMBL/GenBank/DDBJ whole genome shotgun (WGS) entry which is preliminary data.</text>
</comment>